<proteinExistence type="predicted"/>
<name>A0A931MWC4_9HYPH</name>
<dbReference type="GO" id="GO:0015774">
    <property type="term" value="P:polysaccharide transport"/>
    <property type="evidence" value="ECO:0007669"/>
    <property type="project" value="InterPro"/>
</dbReference>
<comment type="caution">
    <text evidence="1">The sequence shown here is derived from an EMBL/GenBank/DDBJ whole genome shotgun (WGS) entry which is preliminary data.</text>
</comment>
<dbReference type="InterPro" id="IPR007833">
    <property type="entry name" value="Capsule_polysaccharide_synth"/>
</dbReference>
<dbReference type="RefSeq" id="WP_197309700.1">
    <property type="nucleotide sequence ID" value="NZ_JADZLT010000039.1"/>
</dbReference>
<reference evidence="1" key="1">
    <citation type="submission" date="2020-12" db="EMBL/GenBank/DDBJ databases">
        <title>Methylobrevis albus sp. nov., isolated from fresh water lack sediment.</title>
        <authorList>
            <person name="Zou Q."/>
        </authorList>
    </citation>
    <scope>NUCLEOTIDE SEQUENCE</scope>
    <source>
        <strain evidence="1">L22</strain>
    </source>
</reference>
<dbReference type="Proteomes" id="UP000631694">
    <property type="component" value="Unassembled WGS sequence"/>
</dbReference>
<dbReference type="AlphaFoldDB" id="A0A931MWC4"/>
<dbReference type="GO" id="GO:0000271">
    <property type="term" value="P:polysaccharide biosynthetic process"/>
    <property type="evidence" value="ECO:0007669"/>
    <property type="project" value="InterPro"/>
</dbReference>
<gene>
    <name evidence="1" type="ORF">I5731_02095</name>
</gene>
<organism evidence="1 2">
    <name type="scientific">Methylobrevis albus</name>
    <dbReference type="NCBI Taxonomy" id="2793297"/>
    <lineage>
        <taxon>Bacteria</taxon>
        <taxon>Pseudomonadati</taxon>
        <taxon>Pseudomonadota</taxon>
        <taxon>Alphaproteobacteria</taxon>
        <taxon>Hyphomicrobiales</taxon>
        <taxon>Pleomorphomonadaceae</taxon>
        <taxon>Methylobrevis</taxon>
    </lineage>
</organism>
<accession>A0A931MWC4</accession>
<keyword evidence="2" id="KW-1185">Reference proteome</keyword>
<dbReference type="Pfam" id="PF05159">
    <property type="entry name" value="Capsule_synth"/>
    <property type="match status" value="1"/>
</dbReference>
<dbReference type="EMBL" id="JADZLT010000039">
    <property type="protein sequence ID" value="MBH0236603.1"/>
    <property type="molecule type" value="Genomic_DNA"/>
</dbReference>
<sequence length="404" mass="45211">MARELIVRGHEALRINISFGDQIFWKLPGAVAYRGRLENWRAFVSDFYDTRGVTDIMLLGDCRPHHAVAIAEAHARNIRVHVTELGYIRPDWLTLERDGMTSFSHFPREPERIRAMAATAPKPSFKVLYPSRFATLAAWDVAYNLSNVFLSPVFYPHYHWHAIHHPLAEYAGWLGKFIRSPLSRKRLKRQLDEIQGWTEPFFLFPLQLATDYQIRKHSPFDSLQEAMERVIRSFARKAPANARLVLKVHPLDNGLVDWARVASELAAECGCADRVVTISGGDVGQLIKRSAGVVTINSTVGTSTLQIGRPLIALGNAIFDVPGLTFQGPLDAFWTGAEEPEADLVEAFIRVLAATIQVRGGYYSRAGIAAGARAAAERVLSDGEVLPRIAPQDRDVVYYRRAAE</sequence>
<evidence type="ECO:0000313" key="1">
    <source>
        <dbReference type="EMBL" id="MBH0236603.1"/>
    </source>
</evidence>
<evidence type="ECO:0000313" key="2">
    <source>
        <dbReference type="Proteomes" id="UP000631694"/>
    </source>
</evidence>
<dbReference type="CDD" id="cd16441">
    <property type="entry name" value="beta_Kdo_transferase_KpsS"/>
    <property type="match status" value="1"/>
</dbReference>
<protein>
    <submittedName>
        <fullName evidence="1">Capsular biosynthesis protein</fullName>
    </submittedName>
</protein>